<dbReference type="GO" id="GO:0030686">
    <property type="term" value="C:90S preribosome"/>
    <property type="evidence" value="ECO:0007669"/>
    <property type="project" value="TreeGrafter"/>
</dbReference>
<dbReference type="AlphaFoldDB" id="A0A5C3QF03"/>
<dbReference type="EMBL" id="ML178828">
    <property type="protein sequence ID" value="TFL00626.1"/>
    <property type="molecule type" value="Genomic_DNA"/>
</dbReference>
<dbReference type="GO" id="GO:0005730">
    <property type="term" value="C:nucleolus"/>
    <property type="evidence" value="ECO:0007669"/>
    <property type="project" value="TreeGrafter"/>
</dbReference>
<dbReference type="PANTHER" id="PTHR13102">
    <property type="entry name" value="NUCLEOLAR PROTEIN 9"/>
    <property type="match status" value="1"/>
</dbReference>
<keyword evidence="2" id="KW-0677">Repeat</keyword>
<evidence type="ECO:0000256" key="2">
    <source>
        <dbReference type="ARBA" id="ARBA00022737"/>
    </source>
</evidence>
<dbReference type="GO" id="GO:0000447">
    <property type="term" value="P:endonucleolytic cleavage in ITS1 to separate SSU-rRNA from 5.8S rRNA and LSU-rRNA from tricistronic rRNA transcript (SSU-rRNA, 5.8S rRNA, LSU-rRNA)"/>
    <property type="evidence" value="ECO:0007669"/>
    <property type="project" value="TreeGrafter"/>
</dbReference>
<dbReference type="Gene3D" id="1.25.10.10">
    <property type="entry name" value="Leucine-rich Repeat Variant"/>
    <property type="match status" value="3"/>
</dbReference>
<protein>
    <recommendedName>
        <fullName evidence="1">Nucleolar protein 9</fullName>
    </recommendedName>
    <alternativeName>
        <fullName evidence="3 4">Pumilio domain-containing protein NOP9</fullName>
    </alternativeName>
</protein>
<feature type="compositionally biased region" description="Basic residues" evidence="5">
    <location>
        <begin position="1"/>
        <end position="14"/>
    </location>
</feature>
<feature type="region of interest" description="Disordered" evidence="5">
    <location>
        <begin position="1"/>
        <end position="35"/>
    </location>
</feature>
<dbReference type="GO" id="GO:0003723">
    <property type="term" value="F:RNA binding"/>
    <property type="evidence" value="ECO:0007669"/>
    <property type="project" value="InterPro"/>
</dbReference>
<dbReference type="OrthoDB" id="392571at2759"/>
<evidence type="ECO:0000313" key="7">
    <source>
        <dbReference type="Proteomes" id="UP000305067"/>
    </source>
</evidence>
<keyword evidence="7" id="KW-1185">Reference proteome</keyword>
<feature type="compositionally biased region" description="Low complexity" evidence="5">
    <location>
        <begin position="690"/>
        <end position="705"/>
    </location>
</feature>
<dbReference type="InterPro" id="IPR011989">
    <property type="entry name" value="ARM-like"/>
</dbReference>
<evidence type="ECO:0000256" key="1">
    <source>
        <dbReference type="ARBA" id="ARBA00016427"/>
    </source>
</evidence>
<organism evidence="6 7">
    <name type="scientific">Pterulicium gracile</name>
    <dbReference type="NCBI Taxonomy" id="1884261"/>
    <lineage>
        <taxon>Eukaryota</taxon>
        <taxon>Fungi</taxon>
        <taxon>Dikarya</taxon>
        <taxon>Basidiomycota</taxon>
        <taxon>Agaricomycotina</taxon>
        <taxon>Agaricomycetes</taxon>
        <taxon>Agaricomycetidae</taxon>
        <taxon>Agaricales</taxon>
        <taxon>Pleurotineae</taxon>
        <taxon>Pterulaceae</taxon>
        <taxon>Pterulicium</taxon>
    </lineage>
</organism>
<accession>A0A5C3QF03</accession>
<evidence type="ECO:0000256" key="4">
    <source>
        <dbReference type="ARBA" id="ARBA00031929"/>
    </source>
</evidence>
<evidence type="ECO:0000256" key="3">
    <source>
        <dbReference type="ARBA" id="ARBA00030932"/>
    </source>
</evidence>
<dbReference type="PANTHER" id="PTHR13102:SF0">
    <property type="entry name" value="NUCLEOLAR PROTEIN 9"/>
    <property type="match status" value="1"/>
</dbReference>
<dbReference type="InterPro" id="IPR040000">
    <property type="entry name" value="NOP9"/>
</dbReference>
<feature type="region of interest" description="Disordered" evidence="5">
    <location>
        <begin position="520"/>
        <end position="550"/>
    </location>
</feature>
<dbReference type="InterPro" id="IPR016024">
    <property type="entry name" value="ARM-type_fold"/>
</dbReference>
<feature type="region of interest" description="Disordered" evidence="5">
    <location>
        <begin position="665"/>
        <end position="743"/>
    </location>
</feature>
<gene>
    <name evidence="6" type="ORF">BDV98DRAFT_593951</name>
</gene>
<reference evidence="6 7" key="1">
    <citation type="journal article" date="2019" name="Nat. Ecol. Evol.">
        <title>Megaphylogeny resolves global patterns of mushroom evolution.</title>
        <authorList>
            <person name="Varga T."/>
            <person name="Krizsan K."/>
            <person name="Foldi C."/>
            <person name="Dima B."/>
            <person name="Sanchez-Garcia M."/>
            <person name="Sanchez-Ramirez S."/>
            <person name="Szollosi G.J."/>
            <person name="Szarkandi J.G."/>
            <person name="Papp V."/>
            <person name="Albert L."/>
            <person name="Andreopoulos W."/>
            <person name="Angelini C."/>
            <person name="Antonin V."/>
            <person name="Barry K.W."/>
            <person name="Bougher N.L."/>
            <person name="Buchanan P."/>
            <person name="Buyck B."/>
            <person name="Bense V."/>
            <person name="Catcheside P."/>
            <person name="Chovatia M."/>
            <person name="Cooper J."/>
            <person name="Damon W."/>
            <person name="Desjardin D."/>
            <person name="Finy P."/>
            <person name="Geml J."/>
            <person name="Haridas S."/>
            <person name="Hughes K."/>
            <person name="Justo A."/>
            <person name="Karasinski D."/>
            <person name="Kautmanova I."/>
            <person name="Kiss B."/>
            <person name="Kocsube S."/>
            <person name="Kotiranta H."/>
            <person name="LaButti K.M."/>
            <person name="Lechner B.E."/>
            <person name="Liimatainen K."/>
            <person name="Lipzen A."/>
            <person name="Lukacs Z."/>
            <person name="Mihaltcheva S."/>
            <person name="Morgado L.N."/>
            <person name="Niskanen T."/>
            <person name="Noordeloos M.E."/>
            <person name="Ohm R.A."/>
            <person name="Ortiz-Santana B."/>
            <person name="Ovrebo C."/>
            <person name="Racz N."/>
            <person name="Riley R."/>
            <person name="Savchenko A."/>
            <person name="Shiryaev A."/>
            <person name="Soop K."/>
            <person name="Spirin V."/>
            <person name="Szebenyi C."/>
            <person name="Tomsovsky M."/>
            <person name="Tulloss R.E."/>
            <person name="Uehling J."/>
            <person name="Grigoriev I.V."/>
            <person name="Vagvolgyi C."/>
            <person name="Papp T."/>
            <person name="Martin F.M."/>
            <person name="Miettinen O."/>
            <person name="Hibbett D.S."/>
            <person name="Nagy L.G."/>
        </authorList>
    </citation>
    <scope>NUCLEOTIDE SEQUENCE [LARGE SCALE GENOMIC DNA]</scope>
    <source>
        <strain evidence="6 7">CBS 309.79</strain>
    </source>
</reference>
<dbReference type="GO" id="GO:0030688">
    <property type="term" value="C:preribosome, small subunit precursor"/>
    <property type="evidence" value="ECO:0007669"/>
    <property type="project" value="TreeGrafter"/>
</dbReference>
<dbReference type="InterPro" id="IPR001313">
    <property type="entry name" value="Pumilio_RNA-bd_rpt"/>
</dbReference>
<dbReference type="GO" id="GO:0000480">
    <property type="term" value="P:endonucleolytic cleavage in 5'-ETS of tricistronic rRNA transcript (SSU-rRNA, 5.8S rRNA, LSU-rRNA)"/>
    <property type="evidence" value="ECO:0007669"/>
    <property type="project" value="TreeGrafter"/>
</dbReference>
<dbReference type="Pfam" id="PF22493">
    <property type="entry name" value="PUF_NOP9"/>
    <property type="match status" value="1"/>
</dbReference>
<name>A0A5C3QF03_9AGAR</name>
<proteinExistence type="predicted"/>
<dbReference type="GO" id="GO:0000056">
    <property type="term" value="P:ribosomal small subunit export from nucleus"/>
    <property type="evidence" value="ECO:0007669"/>
    <property type="project" value="TreeGrafter"/>
</dbReference>
<feature type="compositionally biased region" description="Low complexity" evidence="5">
    <location>
        <begin position="527"/>
        <end position="545"/>
    </location>
</feature>
<dbReference type="SUPFAM" id="SSF48371">
    <property type="entry name" value="ARM repeat"/>
    <property type="match status" value="1"/>
</dbReference>
<feature type="compositionally biased region" description="Polar residues" evidence="5">
    <location>
        <begin position="668"/>
        <end position="684"/>
    </location>
</feature>
<evidence type="ECO:0000256" key="5">
    <source>
        <dbReference type="SAM" id="MobiDB-lite"/>
    </source>
</evidence>
<dbReference type="SMART" id="SM00025">
    <property type="entry name" value="Pumilio"/>
    <property type="match status" value="7"/>
</dbReference>
<dbReference type="Proteomes" id="UP000305067">
    <property type="component" value="Unassembled WGS sequence"/>
</dbReference>
<evidence type="ECO:0000313" key="6">
    <source>
        <dbReference type="EMBL" id="TFL00626.1"/>
    </source>
</evidence>
<dbReference type="STRING" id="1884261.A0A5C3QF03"/>
<sequence length="780" mass="86441">MPRENRKRGKKHKKPAEEEWQPPKPAPVHEFLPSAEPSWVIQDPDQLQLEQDSPFGVIDADVKAYFRTVDVQLREWQSEDVDKGLDEGEGEDPSEGRRLFFTAAMEEMSGKETQLATDPECSIVLERMIYSMDDFARRVLADRFSGSFDKLIKHRFASHVCQTLFAQAGHTVARELRSGSKPVKSDDGELRTMSRLIPDICEELLDDFTSFLHDHYASHVIRALFILLVPSIPQEGTAKDATRSKRSAKWKSRQGPLKSVFTSEKGKEKVTEALPVPEEFSTWARTLLDTLKKRWNENEIRAMATDVRACPLLKVLLEAEAELGITDATGSLFDSVTEGSLSYDGESEPPFSHFLATLLRDTTSSHLMETLLNIAPPAAFNLMWSTYIRGQLSRLADHPVANFVVAKGFEKLDESQLKNAFEELQGGWSRIVAGSRIGVLKALILRSGALRCCEDEANTAVLSAFGIQEESDGPRIIQCALRQLSLSVPTSGIYISAHTLIFTYFRNYKTSISLSLPTEIKPQTHAPNPKSKVPSSSSPSSAFPSHQINSTSTAMSPEEIISLAHSPISSRVLDALLDSETVPLKSKRKFVVSLIGHFHVLVDDRIGSRVGDRCWAFADTYLKEKIARSLFPHEAALSASFYGKFFARGLSLYLLKRKPDEWKEMQKNRSQGIRTNSAAGSNSAVPLYGSNATSAPPAASPAAVAKPEKKRKERPEDEIDAVFKRSSGKKAKRSGALDAPPLVVQEVPVVARQPKKPASDLDAIFKAIRSAPNEGKKKKT</sequence>
<dbReference type="GO" id="GO:0000472">
    <property type="term" value="P:endonucleolytic cleavage to generate mature 5'-end of SSU-rRNA from (SSU-rRNA, 5.8S rRNA, LSU-rRNA)"/>
    <property type="evidence" value="ECO:0007669"/>
    <property type="project" value="TreeGrafter"/>
</dbReference>